<keyword evidence="4" id="KW-1185">Reference proteome</keyword>
<protein>
    <submittedName>
        <fullName evidence="3">Uncharacterized protein</fullName>
    </submittedName>
</protein>
<organism evidence="3 4">
    <name type="scientific">Carya illinoinensis</name>
    <name type="common">Pecan</name>
    <dbReference type="NCBI Taxonomy" id="32201"/>
    <lineage>
        <taxon>Eukaryota</taxon>
        <taxon>Viridiplantae</taxon>
        <taxon>Streptophyta</taxon>
        <taxon>Embryophyta</taxon>
        <taxon>Tracheophyta</taxon>
        <taxon>Spermatophyta</taxon>
        <taxon>Magnoliopsida</taxon>
        <taxon>eudicotyledons</taxon>
        <taxon>Gunneridae</taxon>
        <taxon>Pentapetalae</taxon>
        <taxon>rosids</taxon>
        <taxon>fabids</taxon>
        <taxon>Fagales</taxon>
        <taxon>Juglandaceae</taxon>
        <taxon>Carya</taxon>
    </lineage>
</organism>
<dbReference type="Pfam" id="PF06376">
    <property type="entry name" value="AGP"/>
    <property type="match status" value="1"/>
</dbReference>
<feature type="chain" id="PRO_5035850504" evidence="2">
    <location>
        <begin position="26"/>
        <end position="62"/>
    </location>
</feature>
<keyword evidence="2" id="KW-0732">Signal</keyword>
<evidence type="ECO:0000256" key="1">
    <source>
        <dbReference type="SAM" id="Phobius"/>
    </source>
</evidence>
<gene>
    <name evidence="3" type="ORF">CIPAW_03G233000</name>
</gene>
<proteinExistence type="predicted"/>
<keyword evidence="1" id="KW-0472">Membrane</keyword>
<sequence length="62" mass="6470">MNSMRSYAFSVIAFVLSTLLLLSEAQTLAPAPGGPFSDGAALDQGIAYVLLLVALAVTYLVH</sequence>
<evidence type="ECO:0000313" key="3">
    <source>
        <dbReference type="EMBL" id="KAG6662295.1"/>
    </source>
</evidence>
<keyword evidence="1" id="KW-0812">Transmembrane</keyword>
<dbReference type="AlphaFoldDB" id="A0A8T1R6H7"/>
<dbReference type="PANTHER" id="PTHR33374">
    <property type="entry name" value="ARABINOGALACTAN PROTEIN 20"/>
    <property type="match status" value="1"/>
</dbReference>
<feature type="transmembrane region" description="Helical" evidence="1">
    <location>
        <begin position="41"/>
        <end position="61"/>
    </location>
</feature>
<reference evidence="3" key="1">
    <citation type="submission" date="2020-12" db="EMBL/GenBank/DDBJ databases">
        <title>WGS assembly of Carya illinoinensis cv. Pawnee.</title>
        <authorList>
            <person name="Platts A."/>
            <person name="Shu S."/>
            <person name="Wright S."/>
            <person name="Barry K."/>
            <person name="Edger P."/>
            <person name="Pires J.C."/>
            <person name="Schmutz J."/>
        </authorList>
    </citation>
    <scope>NUCLEOTIDE SEQUENCE</scope>
    <source>
        <tissue evidence="3">Leaf</tissue>
    </source>
</reference>
<dbReference type="Proteomes" id="UP000811609">
    <property type="component" value="Chromosome 3"/>
</dbReference>
<evidence type="ECO:0000256" key="2">
    <source>
        <dbReference type="SAM" id="SignalP"/>
    </source>
</evidence>
<comment type="caution">
    <text evidence="3">The sequence shown here is derived from an EMBL/GenBank/DDBJ whole genome shotgun (WGS) entry which is preliminary data.</text>
</comment>
<name>A0A8T1R6H7_CARIL</name>
<feature type="signal peptide" evidence="2">
    <location>
        <begin position="1"/>
        <end position="25"/>
    </location>
</feature>
<dbReference type="InterPro" id="IPR009424">
    <property type="entry name" value="AGP16/20/22/41"/>
</dbReference>
<keyword evidence="1" id="KW-1133">Transmembrane helix</keyword>
<evidence type="ECO:0000313" key="4">
    <source>
        <dbReference type="Proteomes" id="UP000811609"/>
    </source>
</evidence>
<accession>A0A8T1R6H7</accession>
<dbReference type="EMBL" id="CM031811">
    <property type="protein sequence ID" value="KAG6662295.1"/>
    <property type="molecule type" value="Genomic_DNA"/>
</dbReference>